<reference evidence="2 4" key="1">
    <citation type="journal article" date="2014" name="BMC Genomics">
        <title>Genome sequence of Anopheles sinensis provides insight into genetics basis of mosquito competence for malaria parasites.</title>
        <authorList>
            <person name="Zhou D."/>
            <person name="Zhang D."/>
            <person name="Ding G."/>
            <person name="Shi L."/>
            <person name="Hou Q."/>
            <person name="Ye Y."/>
            <person name="Xu Y."/>
            <person name="Zhou H."/>
            <person name="Xiong C."/>
            <person name="Li S."/>
            <person name="Yu J."/>
            <person name="Hong S."/>
            <person name="Yu X."/>
            <person name="Zou P."/>
            <person name="Chen C."/>
            <person name="Chang X."/>
            <person name="Wang W."/>
            <person name="Lv Y."/>
            <person name="Sun Y."/>
            <person name="Ma L."/>
            <person name="Shen B."/>
            <person name="Zhu C."/>
        </authorList>
    </citation>
    <scope>NUCLEOTIDE SEQUENCE [LARGE SCALE GENOMIC DNA]</scope>
</reference>
<dbReference type="EMBL" id="ATLV01013404">
    <property type="status" value="NOT_ANNOTATED_CDS"/>
    <property type="molecule type" value="Genomic_DNA"/>
</dbReference>
<dbReference type="Proteomes" id="UP000030765">
    <property type="component" value="Unassembled WGS sequence"/>
</dbReference>
<keyword evidence="4" id="KW-1185">Reference proteome</keyword>
<evidence type="ECO:0008006" key="5">
    <source>
        <dbReference type="Google" id="ProtNLM"/>
    </source>
</evidence>
<name>A0A084VIT9_ANOSI</name>
<dbReference type="EMBL" id="KE524855">
    <property type="protein sequence ID" value="KFB37883.1"/>
    <property type="molecule type" value="Genomic_DNA"/>
</dbReference>
<feature type="signal peptide" evidence="1">
    <location>
        <begin position="1"/>
        <end position="24"/>
    </location>
</feature>
<protein>
    <recommendedName>
        <fullName evidence="5">Secreted protein</fullName>
    </recommendedName>
</protein>
<keyword evidence="1" id="KW-0732">Signal</keyword>
<evidence type="ECO:0000256" key="1">
    <source>
        <dbReference type="SAM" id="SignalP"/>
    </source>
</evidence>
<proteinExistence type="predicted"/>
<dbReference type="AlphaFoldDB" id="A0A084VIT9"/>
<gene>
    <name evidence="2" type="ORF">ZHAS_00005201</name>
</gene>
<evidence type="ECO:0000313" key="3">
    <source>
        <dbReference type="EnsemblMetazoa" id="ASIC005201-PA"/>
    </source>
</evidence>
<accession>A0A084VIT9</accession>
<evidence type="ECO:0000313" key="4">
    <source>
        <dbReference type="Proteomes" id="UP000030765"/>
    </source>
</evidence>
<dbReference type="EnsemblMetazoa" id="ASIC005201-RA">
    <property type="protein sequence ID" value="ASIC005201-PA"/>
    <property type="gene ID" value="ASIC005201"/>
</dbReference>
<dbReference type="VEuPathDB" id="VectorBase:ASIC005201"/>
<reference evidence="3" key="2">
    <citation type="submission" date="2020-05" db="UniProtKB">
        <authorList>
            <consortium name="EnsemblMetazoa"/>
        </authorList>
    </citation>
    <scope>IDENTIFICATION</scope>
</reference>
<organism evidence="2">
    <name type="scientific">Anopheles sinensis</name>
    <name type="common">Mosquito</name>
    <dbReference type="NCBI Taxonomy" id="74873"/>
    <lineage>
        <taxon>Eukaryota</taxon>
        <taxon>Metazoa</taxon>
        <taxon>Ecdysozoa</taxon>
        <taxon>Arthropoda</taxon>
        <taxon>Hexapoda</taxon>
        <taxon>Insecta</taxon>
        <taxon>Pterygota</taxon>
        <taxon>Neoptera</taxon>
        <taxon>Endopterygota</taxon>
        <taxon>Diptera</taxon>
        <taxon>Nematocera</taxon>
        <taxon>Culicoidea</taxon>
        <taxon>Culicidae</taxon>
        <taxon>Anophelinae</taxon>
        <taxon>Anopheles</taxon>
    </lineage>
</organism>
<feature type="chain" id="PRO_5001783435" description="Secreted protein" evidence="1">
    <location>
        <begin position="25"/>
        <end position="75"/>
    </location>
</feature>
<evidence type="ECO:0000313" key="2">
    <source>
        <dbReference type="EMBL" id="KFB37883.1"/>
    </source>
</evidence>
<sequence>MASSLVGWLVGRLAAAELPYGGAATRVSEAYEAWNLEACRAKHGLRPVVSHGCSRETSDSVPPLLKRTQGWEREF</sequence>